<dbReference type="InterPro" id="IPR002110">
    <property type="entry name" value="Ankyrin_rpt"/>
</dbReference>
<sequence>MSATHADSSVAQHVETSPNGRYIRYTDILGRGSYKTVYKAFDTEEALEVAWNKLHVDRLSAHDLEKVSNEVSLLRQVDHKNIIHFYDFWPGSDANGNQTINFITEQMMSGTLKEYLRKAKAIKLKVIRRWCSNILAAIAYLHNQEPPIMHRDLKCDNIFINGHVGEVKIGDLGLSGVKEREKADSVIGTPEFMAPELYEESYTEKVDIYAFGMCLLEIVTMEYPYSECNNMAQIFKKVFSGEKPHAFSRLVDGDVKEVIAACLEKEARRPSADQLLQHPFFSEWEQDEGSWSNLSLVEGVPDTAASASLEAAPSSTNMPIGTELIDWSDPLKRNVLVSMIEGEGGGSVDQQVSVVASRENGGIYIGLEIPIRDAIKRVEFTFDPFADSAQHIAQEMVSEFSLGVEQLTVIREEIDRRVKHARLQREAASRNATPQPPARQLPEASSSVSIELPEESLPSRSRPHSQSIQSSLLTSGQSQPADLAEEMRAPQVPNAQEPTQRDVANEPLSIVRTPNPNEMDAHYVSDGGETASTVAASQPRTEHSTPDMPEALIDRTMSHQSLPHTSSFQSSHAHSTTPIETPPGMLSPDTMQQGHAAPSAPLVTAHVSHAQEPGNGVALPDVPGSHQKDLLRASIEEETPIHVHRSSPRFENAAVSSAPVRVTEKEQNEGPDNDQIQFVFPQNMAVHHTHRHPDPHTEHHPLGPLSGPDDRDQGPTHHISHSTSDTQLRPRPTVPVIETSGRPISTPVRSSSAGIDGQAERQKEVMPAQTLTFQGPETEPVKTMQQMSQTQSSTDAGRFVPPRQVEEGRIHSYPSSNTGLPRSSSGGIPQIVVVRGSDKSGGKSRPRHAGNDFASPAVAGFASGEVLPMTAFSSSQNSGMSRGSPDHVAGTHGGHGNVSSTGTHPKELVRSSSSMSQQRSPAGKAAALRSNSWKSSQSDDSGNNLVPRVPAGMVIGIEHDEQYYLMCLRLMDHCAKGRVHEVEEKLDAGADPKFSDYDMRTPLHLAAAEGQLQVCSLLLDKGALVGVRDRWGNTPLGDAVENGHAEVQSLLRDYGAIHDDRVHNVEMIQSALMRSAAAGTVEAVRSAIVAGAEVTLSDYDRRTPLHLACSEGHYEVSELLLVNGASSEARDRKGRSPVDDAVNNGHRHVLRLLRQYGANIPRHLFEAQPELENQRGMDLVEHAARGSVDAVRNALGQGANPNFEDYDSRTALHLACVEGHLELVKVLLHAGALPTARDRWGSTPAEEARKAGYSDVVDEIAMWISKRKHRHASIVSFDDSVMNGHDRTATPPGEKDSAHFDQLRHGIASSVSLGAIPSLNLSADDFAARYPPSSAPSNGDEAHSSCVSLPQSSFDRTNDFSAPDTLDHDERLIRQTFNAKRQQLEEEHQKAIEDLKRKKNGEESRNLRSPSEVPVVSVISSSQDPKGTSTSPEKLRRIEKNASKPPVVVSFGPLPNGTEESKRAAARLANGGRDWDQMKLASAVEERNARALPHDRMKRELRPSHVNPDIRSIVDTLIDAASNKG</sequence>
<keyword evidence="6" id="KW-0067">ATP-binding</keyword>
<dbReference type="CDD" id="cd13983">
    <property type="entry name" value="STKc_WNK"/>
    <property type="match status" value="1"/>
</dbReference>
<proteinExistence type="predicted"/>
<gene>
    <name evidence="12" type="ORF">CHC_T00008370001</name>
</gene>
<dbReference type="OrthoDB" id="4062651at2759"/>
<feature type="compositionally biased region" description="Basic and acidic residues" evidence="10">
    <location>
        <begin position="1393"/>
        <end position="1406"/>
    </location>
</feature>
<feature type="compositionally biased region" description="Low complexity" evidence="10">
    <location>
        <begin position="873"/>
        <end position="883"/>
    </location>
</feature>
<dbReference type="SUPFAM" id="SSF48403">
    <property type="entry name" value="Ankyrin repeat"/>
    <property type="match status" value="1"/>
</dbReference>
<dbReference type="SMART" id="SM00220">
    <property type="entry name" value="S_TKc"/>
    <property type="match status" value="1"/>
</dbReference>
<comment type="catalytic activity">
    <reaction evidence="8">
        <text>L-seryl-[protein] + ATP = O-phospho-L-seryl-[protein] + ADP + H(+)</text>
        <dbReference type="Rhea" id="RHEA:17989"/>
        <dbReference type="Rhea" id="RHEA-COMP:9863"/>
        <dbReference type="Rhea" id="RHEA-COMP:11604"/>
        <dbReference type="ChEBI" id="CHEBI:15378"/>
        <dbReference type="ChEBI" id="CHEBI:29999"/>
        <dbReference type="ChEBI" id="CHEBI:30616"/>
        <dbReference type="ChEBI" id="CHEBI:83421"/>
        <dbReference type="ChEBI" id="CHEBI:456216"/>
        <dbReference type="EC" id="2.7.11.1"/>
    </reaction>
</comment>
<feature type="compositionally biased region" description="Polar residues" evidence="10">
    <location>
        <begin position="560"/>
        <end position="579"/>
    </location>
</feature>
<accession>R7QQU4</accession>
<feature type="region of interest" description="Disordered" evidence="10">
    <location>
        <begin position="808"/>
        <end position="828"/>
    </location>
</feature>
<evidence type="ECO:0000259" key="11">
    <source>
        <dbReference type="PROSITE" id="PS50011"/>
    </source>
</evidence>
<dbReference type="SMART" id="SM00248">
    <property type="entry name" value="ANK"/>
    <property type="match status" value="7"/>
</dbReference>
<dbReference type="Gene3D" id="3.30.200.20">
    <property type="entry name" value="Phosphorylase Kinase, domain 1"/>
    <property type="match status" value="1"/>
</dbReference>
<keyword evidence="5 12" id="KW-0418">Kinase</keyword>
<feature type="region of interest" description="Disordered" evidence="10">
    <location>
        <begin position="688"/>
        <end position="762"/>
    </location>
</feature>
<keyword evidence="9" id="KW-0040">ANK repeat</keyword>
<feature type="compositionally biased region" description="Polar residues" evidence="10">
    <location>
        <begin position="813"/>
        <end position="827"/>
    </location>
</feature>
<dbReference type="Proteomes" id="UP000012073">
    <property type="component" value="Unassembled WGS sequence"/>
</dbReference>
<dbReference type="PROSITE" id="PS50297">
    <property type="entry name" value="ANK_REP_REGION"/>
    <property type="match status" value="4"/>
</dbReference>
<dbReference type="FunFam" id="1.10.510.10:FF:001565">
    <property type="entry name" value="WNK protein kinase"/>
    <property type="match status" value="1"/>
</dbReference>
<evidence type="ECO:0000256" key="2">
    <source>
        <dbReference type="ARBA" id="ARBA00022527"/>
    </source>
</evidence>
<dbReference type="GO" id="GO:0005524">
    <property type="term" value="F:ATP binding"/>
    <property type="evidence" value="ECO:0007669"/>
    <property type="project" value="UniProtKB-KW"/>
</dbReference>
<dbReference type="Gramene" id="CDF40474">
    <property type="protein sequence ID" value="CDF40474"/>
    <property type="gene ID" value="CHC_T00008370001"/>
</dbReference>
<feature type="compositionally biased region" description="Low complexity" evidence="10">
    <location>
        <begin position="930"/>
        <end position="941"/>
    </location>
</feature>
<feature type="region of interest" description="Disordered" evidence="10">
    <location>
        <begin position="872"/>
        <end position="945"/>
    </location>
</feature>
<feature type="repeat" description="ANK" evidence="9">
    <location>
        <begin position="998"/>
        <end position="1030"/>
    </location>
</feature>
<evidence type="ECO:0000256" key="7">
    <source>
        <dbReference type="ARBA" id="ARBA00047899"/>
    </source>
</evidence>
<feature type="region of interest" description="Disordered" evidence="10">
    <location>
        <begin position="422"/>
        <end position="525"/>
    </location>
</feature>
<keyword evidence="2 12" id="KW-0723">Serine/threonine-protein kinase</keyword>
<comment type="catalytic activity">
    <reaction evidence="7">
        <text>L-threonyl-[protein] + ATP = O-phospho-L-threonyl-[protein] + ADP + H(+)</text>
        <dbReference type="Rhea" id="RHEA:46608"/>
        <dbReference type="Rhea" id="RHEA-COMP:11060"/>
        <dbReference type="Rhea" id="RHEA-COMP:11605"/>
        <dbReference type="ChEBI" id="CHEBI:15378"/>
        <dbReference type="ChEBI" id="CHEBI:30013"/>
        <dbReference type="ChEBI" id="CHEBI:30616"/>
        <dbReference type="ChEBI" id="CHEBI:61977"/>
        <dbReference type="ChEBI" id="CHEBI:456216"/>
        <dbReference type="EC" id="2.7.11.1"/>
    </reaction>
</comment>
<dbReference type="EMBL" id="HG002185">
    <property type="protein sequence ID" value="CDF40474.1"/>
    <property type="molecule type" value="Genomic_DNA"/>
</dbReference>
<feature type="repeat" description="ANK" evidence="9">
    <location>
        <begin position="1207"/>
        <end position="1239"/>
    </location>
</feature>
<dbReference type="FunFam" id="3.30.200.20:FF:000075">
    <property type="entry name" value="Probable serine/threonine-protein kinase WNK1"/>
    <property type="match status" value="1"/>
</dbReference>
<evidence type="ECO:0000256" key="8">
    <source>
        <dbReference type="ARBA" id="ARBA00048679"/>
    </source>
</evidence>
<evidence type="ECO:0000256" key="3">
    <source>
        <dbReference type="ARBA" id="ARBA00022679"/>
    </source>
</evidence>
<protein>
    <recommendedName>
        <fullName evidence="1">non-specific serine/threonine protein kinase</fullName>
        <ecNumber evidence="1">2.7.11.1</ecNumber>
    </recommendedName>
</protein>
<name>R7QQU4_CHOCR</name>
<dbReference type="InterPro" id="IPR036770">
    <property type="entry name" value="Ankyrin_rpt-contain_sf"/>
</dbReference>
<evidence type="ECO:0000256" key="4">
    <source>
        <dbReference type="ARBA" id="ARBA00022741"/>
    </source>
</evidence>
<dbReference type="Pfam" id="PF12796">
    <property type="entry name" value="Ank_2"/>
    <property type="match status" value="3"/>
</dbReference>
<feature type="compositionally biased region" description="Basic and acidic residues" evidence="10">
    <location>
        <begin position="692"/>
        <end position="701"/>
    </location>
</feature>
<feature type="compositionally biased region" description="Polar residues" evidence="10">
    <location>
        <begin position="464"/>
        <end position="480"/>
    </location>
</feature>
<evidence type="ECO:0000256" key="10">
    <source>
        <dbReference type="SAM" id="MobiDB-lite"/>
    </source>
</evidence>
<feature type="region of interest" description="Disordered" evidence="10">
    <location>
        <begin position="1393"/>
        <end position="1434"/>
    </location>
</feature>
<dbReference type="RefSeq" id="XP_005710768.1">
    <property type="nucleotide sequence ID" value="XM_005710711.1"/>
</dbReference>
<evidence type="ECO:0000256" key="5">
    <source>
        <dbReference type="ARBA" id="ARBA00022777"/>
    </source>
</evidence>
<keyword evidence="3" id="KW-0808">Transferase</keyword>
<feature type="repeat" description="ANK" evidence="9">
    <location>
        <begin position="1133"/>
        <end position="1160"/>
    </location>
</feature>
<dbReference type="InterPro" id="IPR011009">
    <property type="entry name" value="Kinase-like_dom_sf"/>
</dbReference>
<dbReference type="PROSITE" id="PS00108">
    <property type="entry name" value="PROTEIN_KINASE_ST"/>
    <property type="match status" value="1"/>
</dbReference>
<dbReference type="KEGG" id="ccp:CHC_T00008370001"/>
<feature type="domain" description="Protein kinase" evidence="11">
    <location>
        <begin position="23"/>
        <end position="281"/>
    </location>
</feature>
<feature type="compositionally biased region" description="Polar residues" evidence="10">
    <location>
        <begin position="1423"/>
        <end position="1432"/>
    </location>
</feature>
<evidence type="ECO:0000256" key="1">
    <source>
        <dbReference type="ARBA" id="ARBA00012513"/>
    </source>
</evidence>
<dbReference type="Pfam" id="PF00069">
    <property type="entry name" value="Pkinase"/>
    <property type="match status" value="1"/>
</dbReference>
<feature type="compositionally biased region" description="Low complexity" evidence="10">
    <location>
        <begin position="910"/>
        <end position="920"/>
    </location>
</feature>
<reference evidence="13" key="1">
    <citation type="journal article" date="2013" name="Proc. Natl. Acad. Sci. U.S.A.">
        <title>Genome structure and metabolic features in the red seaweed Chondrus crispus shed light on evolution of the Archaeplastida.</title>
        <authorList>
            <person name="Collen J."/>
            <person name="Porcel B."/>
            <person name="Carre W."/>
            <person name="Ball S.G."/>
            <person name="Chaparro C."/>
            <person name="Tonon T."/>
            <person name="Barbeyron T."/>
            <person name="Michel G."/>
            <person name="Noel B."/>
            <person name="Valentin K."/>
            <person name="Elias M."/>
            <person name="Artiguenave F."/>
            <person name="Arun A."/>
            <person name="Aury J.M."/>
            <person name="Barbosa-Neto J.F."/>
            <person name="Bothwell J.H."/>
            <person name="Bouget F.Y."/>
            <person name="Brillet L."/>
            <person name="Cabello-Hurtado F."/>
            <person name="Capella-Gutierrez S."/>
            <person name="Charrier B."/>
            <person name="Cladiere L."/>
            <person name="Cock J.M."/>
            <person name="Coelho S.M."/>
            <person name="Colleoni C."/>
            <person name="Czjzek M."/>
            <person name="Da Silva C."/>
            <person name="Delage L."/>
            <person name="Denoeud F."/>
            <person name="Deschamps P."/>
            <person name="Dittami S.M."/>
            <person name="Gabaldon T."/>
            <person name="Gachon C.M."/>
            <person name="Groisillier A."/>
            <person name="Herve C."/>
            <person name="Jabbari K."/>
            <person name="Katinka M."/>
            <person name="Kloareg B."/>
            <person name="Kowalczyk N."/>
            <person name="Labadie K."/>
            <person name="Leblanc C."/>
            <person name="Lopez P.J."/>
            <person name="McLachlan D.H."/>
            <person name="Meslet-Cladiere L."/>
            <person name="Moustafa A."/>
            <person name="Nehr Z."/>
            <person name="Nyvall Collen P."/>
            <person name="Panaud O."/>
            <person name="Partensky F."/>
            <person name="Poulain J."/>
            <person name="Rensing S.A."/>
            <person name="Rousvoal S."/>
            <person name="Samson G."/>
            <person name="Symeonidi A."/>
            <person name="Weissenbach J."/>
            <person name="Zambounis A."/>
            <person name="Wincker P."/>
            <person name="Boyen C."/>
        </authorList>
    </citation>
    <scope>NUCLEOTIDE SEQUENCE [LARGE SCALE GENOMIC DNA]</scope>
    <source>
        <strain evidence="13">cv. Stackhouse</strain>
    </source>
</reference>
<feature type="region of interest" description="Disordered" evidence="10">
    <location>
        <begin position="560"/>
        <end position="598"/>
    </location>
</feature>
<evidence type="ECO:0000256" key="9">
    <source>
        <dbReference type="PROSITE-ProRule" id="PRU00023"/>
    </source>
</evidence>
<feature type="compositionally biased region" description="Low complexity" evidence="10">
    <location>
        <begin position="1409"/>
        <end position="1422"/>
    </location>
</feature>
<dbReference type="Gene3D" id="1.25.40.20">
    <property type="entry name" value="Ankyrin repeat-containing domain"/>
    <property type="match status" value="3"/>
</dbReference>
<dbReference type="InterPro" id="IPR008271">
    <property type="entry name" value="Ser/Thr_kinase_AS"/>
</dbReference>
<dbReference type="PANTHER" id="PTHR13902">
    <property type="entry name" value="SERINE/THREONINE-PROTEIN KINASE WNK WITH NO LYSINE -RELATED"/>
    <property type="match status" value="1"/>
</dbReference>
<keyword evidence="4" id="KW-0547">Nucleotide-binding</keyword>
<dbReference type="STRING" id="2769.R7QQU4"/>
<evidence type="ECO:0000313" key="12">
    <source>
        <dbReference type="EMBL" id="CDF40474.1"/>
    </source>
</evidence>
<dbReference type="GO" id="GO:0004674">
    <property type="term" value="F:protein serine/threonine kinase activity"/>
    <property type="evidence" value="ECO:0007669"/>
    <property type="project" value="UniProtKB-KW"/>
</dbReference>
<evidence type="ECO:0000313" key="13">
    <source>
        <dbReference type="Proteomes" id="UP000012073"/>
    </source>
</evidence>
<feature type="region of interest" description="Disordered" evidence="10">
    <location>
        <begin position="645"/>
        <end position="675"/>
    </location>
</feature>
<feature type="region of interest" description="Disordered" evidence="10">
    <location>
        <begin position="1331"/>
        <end position="1369"/>
    </location>
</feature>
<keyword evidence="13" id="KW-1185">Reference proteome</keyword>
<organism evidence="12 13">
    <name type="scientific">Chondrus crispus</name>
    <name type="common">Carrageen Irish moss</name>
    <name type="synonym">Polymorpha crispa</name>
    <dbReference type="NCBI Taxonomy" id="2769"/>
    <lineage>
        <taxon>Eukaryota</taxon>
        <taxon>Rhodophyta</taxon>
        <taxon>Florideophyceae</taxon>
        <taxon>Rhodymeniophycidae</taxon>
        <taxon>Gigartinales</taxon>
        <taxon>Gigartinaceae</taxon>
        <taxon>Chondrus</taxon>
    </lineage>
</organism>
<dbReference type="GeneID" id="17318476"/>
<dbReference type="SUPFAM" id="SSF56112">
    <property type="entry name" value="Protein kinase-like (PK-like)"/>
    <property type="match status" value="1"/>
</dbReference>
<dbReference type="PROSITE" id="PS50011">
    <property type="entry name" value="PROTEIN_KINASE_DOM"/>
    <property type="match status" value="1"/>
</dbReference>
<evidence type="ECO:0000256" key="6">
    <source>
        <dbReference type="ARBA" id="ARBA00022840"/>
    </source>
</evidence>
<feature type="repeat" description="ANK" evidence="9">
    <location>
        <begin position="1100"/>
        <end position="1132"/>
    </location>
</feature>
<dbReference type="OMA" id="NSHEVAW"/>
<dbReference type="PROSITE" id="PS50088">
    <property type="entry name" value="ANK_REPEAT"/>
    <property type="match status" value="4"/>
</dbReference>
<dbReference type="EC" id="2.7.11.1" evidence="1"/>
<dbReference type="InterPro" id="IPR050588">
    <property type="entry name" value="WNK_Ser-Thr_kinase"/>
</dbReference>
<feature type="compositionally biased region" description="Polar residues" evidence="10">
    <location>
        <begin position="1345"/>
        <end position="1355"/>
    </location>
</feature>
<dbReference type="Gene3D" id="1.10.510.10">
    <property type="entry name" value="Transferase(Phosphotransferase) domain 1"/>
    <property type="match status" value="1"/>
</dbReference>
<dbReference type="InterPro" id="IPR000719">
    <property type="entry name" value="Prot_kinase_dom"/>
</dbReference>